<dbReference type="SUPFAM" id="SSF69279">
    <property type="entry name" value="Phage tail proteins"/>
    <property type="match status" value="1"/>
</dbReference>
<accession>A0ABU4MPW6</accession>
<comment type="caution">
    <text evidence="1">The sequence shown here is derived from an EMBL/GenBank/DDBJ whole genome shotgun (WGS) entry which is preliminary data.</text>
</comment>
<dbReference type="Proteomes" id="UP001282474">
    <property type="component" value="Unassembled WGS sequence"/>
</dbReference>
<name>A0ABU4MPW6_9ACTN</name>
<keyword evidence="2" id="KW-1185">Reference proteome</keyword>
<dbReference type="EMBL" id="JARAWJ010000014">
    <property type="protein sequence ID" value="MDX3039473.1"/>
    <property type="molecule type" value="Genomic_DNA"/>
</dbReference>
<reference evidence="1 2" key="1">
    <citation type="journal article" date="2023" name="Microb. Genom.">
        <title>Mesoterricola silvestris gen. nov., sp. nov., Mesoterricola sediminis sp. nov., Geothrix oryzae sp. nov., Geothrix edaphica sp. nov., Geothrix rubra sp. nov., and Geothrix limicola sp. nov., six novel members of Acidobacteriota isolated from soils.</title>
        <authorList>
            <person name="Weisberg A.J."/>
            <person name="Pearce E."/>
            <person name="Kramer C.G."/>
            <person name="Chang J.H."/>
            <person name="Clarke C.R."/>
        </authorList>
    </citation>
    <scope>NUCLEOTIDE SEQUENCE [LARGE SCALE GENOMIC DNA]</scope>
    <source>
        <strain evidence="1 2">NE20-4-1</strain>
    </source>
</reference>
<dbReference type="Gene3D" id="2.60.120.200">
    <property type="match status" value="1"/>
</dbReference>
<organism evidence="1 2">
    <name type="scientific">Streptomyces caniscabiei</name>
    <dbReference type="NCBI Taxonomy" id="2746961"/>
    <lineage>
        <taxon>Bacteria</taxon>
        <taxon>Bacillati</taxon>
        <taxon>Actinomycetota</taxon>
        <taxon>Actinomycetes</taxon>
        <taxon>Kitasatosporales</taxon>
        <taxon>Streptomycetaceae</taxon>
        <taxon>Streptomyces</taxon>
    </lineage>
</organism>
<gene>
    <name evidence="1" type="ORF">PV383_20145</name>
</gene>
<evidence type="ECO:0000313" key="1">
    <source>
        <dbReference type="EMBL" id="MDX3039473.1"/>
    </source>
</evidence>
<evidence type="ECO:0000313" key="2">
    <source>
        <dbReference type="Proteomes" id="UP001282474"/>
    </source>
</evidence>
<protein>
    <submittedName>
        <fullName evidence="1">Uncharacterized protein</fullName>
    </submittedName>
</protein>
<dbReference type="RefSeq" id="WP_193382563.1">
    <property type="nucleotide sequence ID" value="NZ_JABXWF010000011.1"/>
</dbReference>
<proteinExistence type="predicted"/>
<sequence>MPLTGELRDSFNDNTVDTVKWPNNYNTGASGLPTETGGRARVPCDTGFAAYSSDTIYTLQDSTARVRIFPPADGGAASEAWAQLLVASSTSGTDAVIEVNAATGTITFASRTGFADAGAVTLIYSTTNHAWVRIREGGGTLFFDTSADGINWTNQRTTAAPAWVSDTDIQIQLLAHRDAGVVDFAEFESFNITPSTAVFADLTDDFDDNIVDSVKWPDNYNTGPGGLPTETGGRARVPADTGLAAYASEPIYRLEASYAFVQAFPPPGTGMIEAYCQLLIVSNVDGTQIVFQIDAVTSLVLMTVHVDFVDEGGATIPYDPTQHAWIRIREDAGTLHWETAPDGRTWTSRHSDSAPSWVSDNDLQVQLLAHASPVVTGSPTGAYAEFDNFNIAPTLPDGYTVAVDWNNDGDYDDTAENVTEDVLASGPVTFQYGRDQARALSPPAVGTLGFTLCNADRIYSPENPDSPIADDIAPAAPIKVEEVIDNVLYPLMTGRVDLFDIRTDRGDRSAVITGLDGLALLRGAKISTELYEAQRTGTLVGVILDAIGWTAPRDLDLGATHVPWWWASQQDAFDLLAELLASEGPPSIAYVAPDGTFVYRDRHHRLLRAASLTSQAMFSQTRTPEECCDTDGFGQGGYGDCGYGG</sequence>